<gene>
    <name evidence="1" type="ORF">BN10_610019</name>
</gene>
<accession>N0E0X3</accession>
<comment type="caution">
    <text evidence="1">The sequence shown here is derived from an EMBL/GenBank/DDBJ whole genome shotgun (WGS) entry which is preliminary data.</text>
</comment>
<keyword evidence="2" id="KW-1185">Reference proteome</keyword>
<evidence type="ECO:0000313" key="2">
    <source>
        <dbReference type="Proteomes" id="UP000013167"/>
    </source>
</evidence>
<reference evidence="1 2" key="1">
    <citation type="journal article" date="2013" name="ISME J.">
        <title>A metabolic model for members of the genus Tetrasphaera involved in enhanced biological phosphorus removal.</title>
        <authorList>
            <person name="Kristiansen R."/>
            <person name="Nguyen H.T.T."/>
            <person name="Saunders A.M."/>
            <person name="Nielsen J.L."/>
            <person name="Wimmer R."/>
            <person name="Le V.Q."/>
            <person name="McIlroy S.J."/>
            <person name="Petrovski S."/>
            <person name="Seviour R.J."/>
            <person name="Calteau A."/>
            <person name="Nielsen K.L."/>
            <person name="Nielsen P.H."/>
        </authorList>
    </citation>
    <scope>NUCLEOTIDE SEQUENCE [LARGE SCALE GENOMIC DNA]</scope>
    <source>
        <strain evidence="1 2">Lp2</strain>
    </source>
</reference>
<name>N0E0X3_9MICO</name>
<dbReference type="EMBL" id="CAIZ01000132">
    <property type="protein sequence ID" value="CCH70608.1"/>
    <property type="molecule type" value="Genomic_DNA"/>
</dbReference>
<dbReference type="AlphaFoldDB" id="N0E0X3"/>
<sequence length="103" mass="11159">MATKPTTAEDIEAVMTIVDRTDVRSTMTGLVRLENILVAAEPKHRATVRMAVIDLLVAQREYAHLIDCANNVLTDPHASPSQVAVATAMRGHGLRHLGFSDIA</sequence>
<proteinExistence type="predicted"/>
<dbReference type="Proteomes" id="UP000013167">
    <property type="component" value="Unassembled WGS sequence"/>
</dbReference>
<organism evidence="1 2">
    <name type="scientific">Phycicoccus elongatus Lp2</name>
    <dbReference type="NCBI Taxonomy" id="1193181"/>
    <lineage>
        <taxon>Bacteria</taxon>
        <taxon>Bacillati</taxon>
        <taxon>Actinomycetota</taxon>
        <taxon>Actinomycetes</taxon>
        <taxon>Micrococcales</taxon>
        <taxon>Intrasporangiaceae</taxon>
        <taxon>Phycicoccus</taxon>
    </lineage>
</organism>
<protein>
    <submittedName>
        <fullName evidence="1">Uncharacterized protein</fullName>
    </submittedName>
</protein>
<dbReference type="HOGENOM" id="CLU_2262476_0_0_11"/>
<evidence type="ECO:0000313" key="1">
    <source>
        <dbReference type="EMBL" id="CCH70608.1"/>
    </source>
</evidence>
<dbReference type="RefSeq" id="WP_010850451.1">
    <property type="nucleotide sequence ID" value="NZ_HF570956.1"/>
</dbReference>